<name>A0A9D3ME99_ANGAN</name>
<organism evidence="1 2">
    <name type="scientific">Anguilla anguilla</name>
    <name type="common">European freshwater eel</name>
    <name type="synonym">Muraena anguilla</name>
    <dbReference type="NCBI Taxonomy" id="7936"/>
    <lineage>
        <taxon>Eukaryota</taxon>
        <taxon>Metazoa</taxon>
        <taxon>Chordata</taxon>
        <taxon>Craniata</taxon>
        <taxon>Vertebrata</taxon>
        <taxon>Euteleostomi</taxon>
        <taxon>Actinopterygii</taxon>
        <taxon>Neopterygii</taxon>
        <taxon>Teleostei</taxon>
        <taxon>Anguilliformes</taxon>
        <taxon>Anguillidae</taxon>
        <taxon>Anguilla</taxon>
    </lineage>
</organism>
<dbReference type="Proteomes" id="UP001044222">
    <property type="component" value="Unassembled WGS sequence"/>
</dbReference>
<reference evidence="1" key="1">
    <citation type="submission" date="2021-01" db="EMBL/GenBank/DDBJ databases">
        <title>A chromosome-scale assembly of European eel, Anguilla anguilla.</title>
        <authorList>
            <person name="Henkel C."/>
            <person name="Jong-Raadsen S.A."/>
            <person name="Dufour S."/>
            <person name="Weltzien F.-A."/>
            <person name="Palstra A.P."/>
            <person name="Pelster B."/>
            <person name="Spaink H.P."/>
            <person name="Van Den Thillart G.E."/>
            <person name="Jansen H."/>
            <person name="Zahm M."/>
            <person name="Klopp C."/>
            <person name="Cedric C."/>
            <person name="Louis A."/>
            <person name="Berthelot C."/>
            <person name="Parey E."/>
            <person name="Roest Crollius H."/>
            <person name="Montfort J."/>
            <person name="Robinson-Rechavi M."/>
            <person name="Bucao C."/>
            <person name="Bouchez O."/>
            <person name="Gislard M."/>
            <person name="Lluch J."/>
            <person name="Milhes M."/>
            <person name="Lampietro C."/>
            <person name="Lopez Roques C."/>
            <person name="Donnadieu C."/>
            <person name="Braasch I."/>
            <person name="Desvignes T."/>
            <person name="Postlethwait J."/>
            <person name="Bobe J."/>
            <person name="Guiguen Y."/>
            <person name="Dirks R."/>
        </authorList>
    </citation>
    <scope>NUCLEOTIDE SEQUENCE</scope>
    <source>
        <strain evidence="1">Tag_6206</strain>
        <tissue evidence="1">Liver</tissue>
    </source>
</reference>
<dbReference type="EMBL" id="JAFIRN010000006">
    <property type="protein sequence ID" value="KAG5846367.1"/>
    <property type="molecule type" value="Genomic_DNA"/>
</dbReference>
<accession>A0A9D3ME99</accession>
<sequence length="140" mass="15506">MSGAYADFPLDKCRSVVCSVSKVKRCRKTPPEQAKAITAVEERPEDSPPPPLVVDHERLQGLLELVVVKTALYTVDQLERLFSILSQCIYQHRRDYDKTRMTECKLGCFGAVMAAVCGSSSPSVPALKPCCSQAFRSDPR</sequence>
<proteinExistence type="predicted"/>
<comment type="caution">
    <text evidence="1">The sequence shown here is derived from an EMBL/GenBank/DDBJ whole genome shotgun (WGS) entry which is preliminary data.</text>
</comment>
<gene>
    <name evidence="1" type="ORF">ANANG_G00114170</name>
</gene>
<protein>
    <submittedName>
        <fullName evidence="1">Uncharacterized protein</fullName>
    </submittedName>
</protein>
<evidence type="ECO:0000313" key="2">
    <source>
        <dbReference type="Proteomes" id="UP001044222"/>
    </source>
</evidence>
<keyword evidence="2" id="KW-1185">Reference proteome</keyword>
<dbReference type="AlphaFoldDB" id="A0A9D3ME99"/>
<evidence type="ECO:0000313" key="1">
    <source>
        <dbReference type="EMBL" id="KAG5846367.1"/>
    </source>
</evidence>